<proteinExistence type="predicted"/>
<gene>
    <name evidence="1" type="ORF">ABIC20_000443</name>
</gene>
<dbReference type="Gene3D" id="3.90.79.10">
    <property type="entry name" value="Nucleoside Triphosphate Pyrophosphohydrolase"/>
    <property type="match status" value="1"/>
</dbReference>
<protein>
    <submittedName>
        <fullName evidence="1">8-oxo-dGTP pyrophosphatase MutT (NUDIX family)</fullName>
    </submittedName>
</protein>
<keyword evidence="2" id="KW-1185">Reference proteome</keyword>
<organism evidence="1 2">
    <name type="scientific">Methylobacterium radiotolerans</name>
    <dbReference type="NCBI Taxonomy" id="31998"/>
    <lineage>
        <taxon>Bacteria</taxon>
        <taxon>Pseudomonadati</taxon>
        <taxon>Pseudomonadota</taxon>
        <taxon>Alphaproteobacteria</taxon>
        <taxon>Hyphomicrobiales</taxon>
        <taxon>Methylobacteriaceae</taxon>
        <taxon>Methylobacterium</taxon>
    </lineage>
</organism>
<name>A0ABV2N9H9_9HYPH</name>
<sequence length="244" mass="26540">MSERSSDGFSDSFRITRVADVAARFVDHDWAFPRAHAAAIAAHWQARLRRSPGMFDGTVLLCCDHAVADGVARLDLFATRYATFTYYREVPHAEARIANAFAAIVPWTADGAVLLGEMGPHTANAGQLYFPCGTPDPDDVRGAQVDLTGSAARELAEETGLALPDEAETDWVLLEGEGQLAFLRPVRFPEPAARLVARIADHLGAEAEPELARMHVVRGRDDIDAARMPGFVRAYLADAFPPAR</sequence>
<accession>A0ABV2N9H9</accession>
<evidence type="ECO:0000313" key="2">
    <source>
        <dbReference type="Proteomes" id="UP001549119"/>
    </source>
</evidence>
<dbReference type="RefSeq" id="WP_063111044.1">
    <property type="nucleotide sequence ID" value="NZ_JBEPNV010000001.1"/>
</dbReference>
<dbReference type="EMBL" id="JBEPNW010000002">
    <property type="protein sequence ID" value="MET3863134.1"/>
    <property type="molecule type" value="Genomic_DNA"/>
</dbReference>
<dbReference type="InterPro" id="IPR015797">
    <property type="entry name" value="NUDIX_hydrolase-like_dom_sf"/>
</dbReference>
<reference evidence="1 2" key="1">
    <citation type="submission" date="2024-06" db="EMBL/GenBank/DDBJ databases">
        <title>Genomics of switchgrass bacterial isolates.</title>
        <authorList>
            <person name="Shade A."/>
        </authorList>
    </citation>
    <scope>NUCLEOTIDE SEQUENCE [LARGE SCALE GENOMIC DNA]</scope>
    <source>
        <strain evidence="1 2">PvP084</strain>
    </source>
</reference>
<dbReference type="SUPFAM" id="SSF55811">
    <property type="entry name" value="Nudix"/>
    <property type="match status" value="1"/>
</dbReference>
<dbReference type="Proteomes" id="UP001549119">
    <property type="component" value="Unassembled WGS sequence"/>
</dbReference>
<evidence type="ECO:0000313" key="1">
    <source>
        <dbReference type="EMBL" id="MET3863134.1"/>
    </source>
</evidence>
<comment type="caution">
    <text evidence="1">The sequence shown here is derived from an EMBL/GenBank/DDBJ whole genome shotgun (WGS) entry which is preliminary data.</text>
</comment>